<dbReference type="Gene3D" id="2.40.50.100">
    <property type="match status" value="1"/>
</dbReference>
<evidence type="ECO:0000259" key="4">
    <source>
        <dbReference type="Pfam" id="PF25917"/>
    </source>
</evidence>
<dbReference type="Proteomes" id="UP000028534">
    <property type="component" value="Unassembled WGS sequence"/>
</dbReference>
<feature type="domain" description="Multidrug resistance protein MdtA-like C-terminal permuted SH3" evidence="6">
    <location>
        <begin position="281"/>
        <end position="340"/>
    </location>
</feature>
<sequence>MARFAHVAPIAVLLLAACHTEPPARDERRAVTVQRVGAGHASEASYAGEIRSAFESQIGFEVAGRIVERSVDPGSHVRAGQMLLRLDNADYARALDSAVAQSGSARTAAAVQQADLARSRTLLQQGFISPAEFDQQKAAAVQAQAQLRAAAAQRGTASAQLGRTLLSAPRSGVITQIQAEVGQVVGAGQAVVTLADPAHPEIAVALPEGSLERIRGASRFSVTLWSSPDRRYPATLRSIAGAADPTTRTFAARFAIAAPNQALRMGETAELRVEDPTAKAAVRVPLTAVLQANEQAQVWILDRRTMTVQPRAVQIASAQGDMLTILSGLRPGETIVTAGIHLLRAGETVRVVQVPQS</sequence>
<dbReference type="InterPro" id="IPR006143">
    <property type="entry name" value="RND_pump_MFP"/>
</dbReference>
<evidence type="ECO:0000256" key="2">
    <source>
        <dbReference type="ARBA" id="ARBA00009477"/>
    </source>
</evidence>
<dbReference type="SUPFAM" id="SSF111369">
    <property type="entry name" value="HlyD-like secretion proteins"/>
    <property type="match status" value="1"/>
</dbReference>
<evidence type="ECO:0000259" key="5">
    <source>
        <dbReference type="Pfam" id="PF25954"/>
    </source>
</evidence>
<dbReference type="EMBL" id="JGVR01000065">
    <property type="protein sequence ID" value="KEZ12512.1"/>
    <property type="molecule type" value="Genomic_DNA"/>
</dbReference>
<comment type="similarity">
    <text evidence="2">Belongs to the membrane fusion protein (MFP) (TC 8.A.1) family.</text>
</comment>
<dbReference type="Pfam" id="PF25967">
    <property type="entry name" value="RND-MFP_C"/>
    <property type="match status" value="1"/>
</dbReference>
<dbReference type="Gene3D" id="2.40.30.170">
    <property type="match status" value="1"/>
</dbReference>
<dbReference type="Pfam" id="PF25917">
    <property type="entry name" value="BSH_RND"/>
    <property type="match status" value="1"/>
</dbReference>
<dbReference type="InterPro" id="IPR058625">
    <property type="entry name" value="MdtA-like_BSH"/>
</dbReference>
<organism evidence="7 8">
    <name type="scientific">Sphingobium yanoikuyae</name>
    <name type="common">Sphingomonas yanoikuyae</name>
    <dbReference type="NCBI Taxonomy" id="13690"/>
    <lineage>
        <taxon>Bacteria</taxon>
        <taxon>Pseudomonadati</taxon>
        <taxon>Pseudomonadota</taxon>
        <taxon>Alphaproteobacteria</taxon>
        <taxon>Sphingomonadales</taxon>
        <taxon>Sphingomonadaceae</taxon>
        <taxon>Sphingobium</taxon>
    </lineage>
</organism>
<dbReference type="RefSeq" id="WP_051887085.1">
    <property type="nucleotide sequence ID" value="NZ_DAIQKB010000050.1"/>
</dbReference>
<dbReference type="eggNOG" id="COG0845">
    <property type="taxonomic scope" value="Bacteria"/>
</dbReference>
<dbReference type="Gene3D" id="2.40.420.20">
    <property type="match status" value="1"/>
</dbReference>
<feature type="domain" description="CusB-like beta-barrel" evidence="5">
    <location>
        <begin position="203"/>
        <end position="275"/>
    </location>
</feature>
<reference evidence="7 8" key="1">
    <citation type="submission" date="2014-03" db="EMBL/GenBank/DDBJ databases">
        <title>Genome sequence of Sphingobium yanoikuyae B1.</title>
        <authorList>
            <person name="Gan H.M."/>
            <person name="Gan H.Y."/>
            <person name="Savka M.A."/>
        </authorList>
    </citation>
    <scope>NUCLEOTIDE SEQUENCE [LARGE SCALE GENOMIC DNA]</scope>
    <source>
        <strain evidence="7 8">B1</strain>
    </source>
</reference>
<dbReference type="PANTHER" id="PTHR30469:SF18">
    <property type="entry name" value="RESISTANCE-NODULATION-CELL DIVISION (RND) EFFLUX MEMBRANE FUSION PROTEIN-RELATED"/>
    <property type="match status" value="1"/>
</dbReference>
<dbReference type="PATRIC" id="fig|13690.10.peg.5288"/>
<name>A0A084E3H0_SPHYA</name>
<dbReference type="InterPro" id="IPR058627">
    <property type="entry name" value="MdtA-like_C"/>
</dbReference>
<gene>
    <name evidence="7" type="ORF">CP98_05111</name>
</gene>
<dbReference type="NCBIfam" id="TIGR01730">
    <property type="entry name" value="RND_mfp"/>
    <property type="match status" value="1"/>
</dbReference>
<proteinExistence type="inferred from homology"/>
<dbReference type="GO" id="GO:0015562">
    <property type="term" value="F:efflux transmembrane transporter activity"/>
    <property type="evidence" value="ECO:0007669"/>
    <property type="project" value="TreeGrafter"/>
</dbReference>
<dbReference type="GO" id="GO:1990281">
    <property type="term" value="C:efflux pump complex"/>
    <property type="evidence" value="ECO:0007669"/>
    <property type="project" value="TreeGrafter"/>
</dbReference>
<feature type="domain" description="Multidrug resistance protein MdtA-like barrel-sandwich hybrid" evidence="4">
    <location>
        <begin position="58"/>
        <end position="191"/>
    </location>
</feature>
<comment type="subcellular location">
    <subcellularLocation>
        <location evidence="1">Cell envelope</location>
    </subcellularLocation>
</comment>
<evidence type="ECO:0000256" key="1">
    <source>
        <dbReference type="ARBA" id="ARBA00004196"/>
    </source>
</evidence>
<dbReference type="AlphaFoldDB" id="A0A084E3H0"/>
<protein>
    <submittedName>
        <fullName evidence="7">Putative efflux system protein</fullName>
    </submittedName>
</protein>
<dbReference type="Gene3D" id="1.10.287.470">
    <property type="entry name" value="Helix hairpin bin"/>
    <property type="match status" value="1"/>
</dbReference>
<evidence type="ECO:0000256" key="3">
    <source>
        <dbReference type="ARBA" id="ARBA00022448"/>
    </source>
</evidence>
<evidence type="ECO:0000313" key="7">
    <source>
        <dbReference type="EMBL" id="KEZ12512.1"/>
    </source>
</evidence>
<dbReference type="PROSITE" id="PS51257">
    <property type="entry name" value="PROKAR_LIPOPROTEIN"/>
    <property type="match status" value="1"/>
</dbReference>
<dbReference type="Pfam" id="PF25954">
    <property type="entry name" value="Beta-barrel_RND_2"/>
    <property type="match status" value="1"/>
</dbReference>
<dbReference type="InterPro" id="IPR058792">
    <property type="entry name" value="Beta-barrel_RND_2"/>
</dbReference>
<keyword evidence="3" id="KW-0813">Transport</keyword>
<dbReference type="PANTHER" id="PTHR30469">
    <property type="entry name" value="MULTIDRUG RESISTANCE PROTEIN MDTA"/>
    <property type="match status" value="1"/>
</dbReference>
<accession>A0A084E3H0</accession>
<evidence type="ECO:0000259" key="6">
    <source>
        <dbReference type="Pfam" id="PF25967"/>
    </source>
</evidence>
<comment type="caution">
    <text evidence="7">The sequence shown here is derived from an EMBL/GenBank/DDBJ whole genome shotgun (WGS) entry which is preliminary data.</text>
</comment>
<evidence type="ECO:0000313" key="8">
    <source>
        <dbReference type="Proteomes" id="UP000028534"/>
    </source>
</evidence>